<sequence length="317" mass="36195">MAQHFLLSAKSRTLSIKEIYKAGEEAAYKTFCEIRWPETAGEAVCPACGHDEAYKITTRRKFKCKACHKQFSVTSGTIFASRKLDFTDLLAAIAIIVNSAKGVSAVQLSRDLDVQYKTAFVLAHKLREAMADEIDNAKIDSECEIDGAYFGGHIRPENRKEDRRDRRRLAYQNGNRRVVIVARERFGRTLTTVAKREAEGVQFARERVLTGVTINADEASHWDNLEGFYPLERINHSEAYSVNGVHTNFAESYFSRLRRMVSGQHHHVSPKYLHQYANHAAWLEDHRRESNGKLARRALHNALAAPISRDWAGYWQR</sequence>
<dbReference type="Proteomes" id="UP000621856">
    <property type="component" value="Unassembled WGS sequence"/>
</dbReference>
<dbReference type="InterPro" id="IPR024445">
    <property type="entry name" value="Tnp_ISXO2-like"/>
</dbReference>
<proteinExistence type="predicted"/>
<dbReference type="AlphaFoldDB" id="A0A8J3A222"/>
<evidence type="ECO:0000313" key="2">
    <source>
        <dbReference type="EMBL" id="GGH93060.1"/>
    </source>
</evidence>
<name>A0A8J3A222_9PROT</name>
<dbReference type="EMBL" id="BMGZ01000001">
    <property type="protein sequence ID" value="GGH93060.1"/>
    <property type="molecule type" value="Genomic_DNA"/>
</dbReference>
<dbReference type="EMBL" id="VCJR02000001">
    <property type="protein sequence ID" value="NHK26674.1"/>
    <property type="molecule type" value="Genomic_DNA"/>
</dbReference>
<accession>A0A8J3A222</accession>
<reference evidence="2" key="1">
    <citation type="journal article" date="2014" name="Int. J. Syst. Evol. Microbiol.">
        <title>Complete genome sequence of Corynebacterium casei LMG S-19264T (=DSM 44701T), isolated from a smear-ripened cheese.</title>
        <authorList>
            <consortium name="US DOE Joint Genome Institute (JGI-PGF)"/>
            <person name="Walter F."/>
            <person name="Albersmeier A."/>
            <person name="Kalinowski J."/>
            <person name="Ruckert C."/>
        </authorList>
    </citation>
    <scope>NUCLEOTIDE SEQUENCE</scope>
    <source>
        <strain evidence="2">CGMCC 1.14984</strain>
    </source>
</reference>
<dbReference type="Pfam" id="PF12762">
    <property type="entry name" value="DDE_Tnp_IS1595"/>
    <property type="match status" value="1"/>
</dbReference>
<evidence type="ECO:0000313" key="5">
    <source>
        <dbReference type="Proteomes" id="UP000818603"/>
    </source>
</evidence>
<dbReference type="InterPro" id="IPR024442">
    <property type="entry name" value="Transposase_Zn_ribbon"/>
</dbReference>
<gene>
    <name evidence="3" type="ORF">FF098_001975</name>
    <name evidence="2" type="ORF">GCM10011355_04010</name>
</gene>
<protein>
    <submittedName>
        <fullName evidence="3">IS1595 family transposase</fullName>
    </submittedName>
</protein>
<keyword evidence="5" id="KW-1185">Reference proteome</keyword>
<evidence type="ECO:0000259" key="1">
    <source>
        <dbReference type="SMART" id="SM01126"/>
    </source>
</evidence>
<evidence type="ECO:0000313" key="3">
    <source>
        <dbReference type="EMBL" id="NHK26674.1"/>
    </source>
</evidence>
<comment type="caution">
    <text evidence="2">The sequence shown here is derived from an EMBL/GenBank/DDBJ whole genome shotgun (WGS) entry which is preliminary data.</text>
</comment>
<dbReference type="RefSeq" id="WP_155136649.1">
    <property type="nucleotide sequence ID" value="NZ_BMGZ01000001.1"/>
</dbReference>
<dbReference type="Proteomes" id="UP000818603">
    <property type="component" value="Unassembled WGS sequence"/>
</dbReference>
<dbReference type="Pfam" id="PF12760">
    <property type="entry name" value="Zn_ribbon_IS1595"/>
    <property type="match status" value="1"/>
</dbReference>
<organism evidence="2 4">
    <name type="scientific">Aquisalinus luteolus</name>
    <dbReference type="NCBI Taxonomy" id="1566827"/>
    <lineage>
        <taxon>Bacteria</taxon>
        <taxon>Pseudomonadati</taxon>
        <taxon>Pseudomonadota</taxon>
        <taxon>Alphaproteobacteria</taxon>
        <taxon>Parvularculales</taxon>
        <taxon>Parvularculaceae</taxon>
        <taxon>Aquisalinus</taxon>
    </lineage>
</organism>
<dbReference type="SMART" id="SM01126">
    <property type="entry name" value="DDE_Tnp_IS1595"/>
    <property type="match status" value="1"/>
</dbReference>
<reference evidence="2" key="3">
    <citation type="submission" date="2020-09" db="EMBL/GenBank/DDBJ databases">
        <authorList>
            <person name="Sun Q."/>
            <person name="Zhou Y."/>
        </authorList>
    </citation>
    <scope>NUCLEOTIDE SEQUENCE</scope>
    <source>
        <strain evidence="2">CGMCC 1.14984</strain>
    </source>
</reference>
<dbReference type="NCBIfam" id="NF033547">
    <property type="entry name" value="transpos_IS1595"/>
    <property type="match status" value="1"/>
</dbReference>
<evidence type="ECO:0000313" key="4">
    <source>
        <dbReference type="Proteomes" id="UP000621856"/>
    </source>
</evidence>
<reference evidence="3 5" key="2">
    <citation type="submission" date="2020-02" db="EMBL/GenBank/DDBJ databases">
        <title>Genome sequence of Parvularcula flava strain NH6-79.</title>
        <authorList>
            <person name="Abdul Karim M.H."/>
            <person name="Lam M.Q."/>
            <person name="Chen S.J."/>
            <person name="Yahya A."/>
            <person name="Shahir S."/>
            <person name="Shamsir M.S."/>
            <person name="Chong C.S."/>
        </authorList>
    </citation>
    <scope>NUCLEOTIDE SEQUENCE [LARGE SCALE GENOMIC DNA]</scope>
    <source>
        <strain evidence="3 5">NH6-79</strain>
    </source>
</reference>
<feature type="domain" description="ISXO2-like transposase" evidence="1">
    <location>
        <begin position="138"/>
        <end position="285"/>
    </location>
</feature>